<gene>
    <name evidence="2" type="ORF">HJC23_012876</name>
</gene>
<reference evidence="2 3" key="1">
    <citation type="journal article" date="2020" name="G3 (Bethesda)">
        <title>Improved Reference Genome for Cyclotella cryptica CCMP332, a Model for Cell Wall Morphogenesis, Salinity Adaptation, and Lipid Production in Diatoms (Bacillariophyta).</title>
        <authorList>
            <person name="Roberts W.R."/>
            <person name="Downey K.M."/>
            <person name="Ruck E.C."/>
            <person name="Traller J.C."/>
            <person name="Alverson A.J."/>
        </authorList>
    </citation>
    <scope>NUCLEOTIDE SEQUENCE [LARGE SCALE GENOMIC DNA]</scope>
    <source>
        <strain evidence="2 3">CCMP332</strain>
    </source>
</reference>
<comment type="caution">
    <text evidence="2">The sequence shown here is derived from an EMBL/GenBank/DDBJ whole genome shotgun (WGS) entry which is preliminary data.</text>
</comment>
<protein>
    <submittedName>
        <fullName evidence="2">Uncharacterized protein</fullName>
    </submittedName>
</protein>
<keyword evidence="3" id="KW-1185">Reference proteome</keyword>
<proteinExistence type="predicted"/>
<accession>A0ABD3Q170</accession>
<feature type="region of interest" description="Disordered" evidence="1">
    <location>
        <begin position="1"/>
        <end position="25"/>
    </location>
</feature>
<dbReference type="AlphaFoldDB" id="A0ABD3Q170"/>
<evidence type="ECO:0000313" key="3">
    <source>
        <dbReference type="Proteomes" id="UP001516023"/>
    </source>
</evidence>
<organism evidence="2 3">
    <name type="scientific">Cyclotella cryptica</name>
    <dbReference type="NCBI Taxonomy" id="29204"/>
    <lineage>
        <taxon>Eukaryota</taxon>
        <taxon>Sar</taxon>
        <taxon>Stramenopiles</taxon>
        <taxon>Ochrophyta</taxon>
        <taxon>Bacillariophyta</taxon>
        <taxon>Coscinodiscophyceae</taxon>
        <taxon>Thalassiosirophycidae</taxon>
        <taxon>Stephanodiscales</taxon>
        <taxon>Stephanodiscaceae</taxon>
        <taxon>Cyclotella</taxon>
    </lineage>
</organism>
<sequence>MMKPFHIPQQTNERWDESPPPCTSPPTSIIANIMDRKPPAHFCLRTALQQVYRTTKQTYDGRQGCSWDEDTRIEAQ</sequence>
<evidence type="ECO:0000256" key="1">
    <source>
        <dbReference type="SAM" id="MobiDB-lite"/>
    </source>
</evidence>
<dbReference type="EMBL" id="JABMIG020000083">
    <property type="protein sequence ID" value="KAL3794169.1"/>
    <property type="molecule type" value="Genomic_DNA"/>
</dbReference>
<name>A0ABD3Q170_9STRA</name>
<dbReference type="Proteomes" id="UP001516023">
    <property type="component" value="Unassembled WGS sequence"/>
</dbReference>
<evidence type="ECO:0000313" key="2">
    <source>
        <dbReference type="EMBL" id="KAL3794169.1"/>
    </source>
</evidence>